<reference evidence="5 6" key="1">
    <citation type="submission" date="2014-04" db="EMBL/GenBank/DDBJ databases">
        <authorList>
            <consortium name="DOE Joint Genome Institute"/>
            <person name="Kuo A."/>
            <person name="Tarkka M."/>
            <person name="Buscot F."/>
            <person name="Kohler A."/>
            <person name="Nagy L.G."/>
            <person name="Floudas D."/>
            <person name="Copeland A."/>
            <person name="Barry K.W."/>
            <person name="Cichocki N."/>
            <person name="Veneault-Fourrey C."/>
            <person name="LaButti K."/>
            <person name="Lindquist E.A."/>
            <person name="Lipzen A."/>
            <person name="Lundell T."/>
            <person name="Morin E."/>
            <person name="Murat C."/>
            <person name="Sun H."/>
            <person name="Tunlid A."/>
            <person name="Henrissat B."/>
            <person name="Grigoriev I.V."/>
            <person name="Hibbett D.S."/>
            <person name="Martin F."/>
            <person name="Nordberg H.P."/>
            <person name="Cantor M.N."/>
            <person name="Hua S.X."/>
        </authorList>
    </citation>
    <scope>NUCLEOTIDE SEQUENCE [LARGE SCALE GENOMIC DNA]</scope>
    <source>
        <strain evidence="5 6">F 1598</strain>
    </source>
</reference>
<evidence type="ECO:0000256" key="1">
    <source>
        <dbReference type="ARBA" id="ARBA00004123"/>
    </source>
</evidence>
<sequence length="212" mass="23769">MKCGDKVLFYHSNCKTPGIAAFAEVSKEAYPDYTAWDTQHPYYDEKTDQENPKWFMVHVTFSCRAKHFIPLALFRHIAALSPPELPSEIEYVSENGVKAIKGMALVNSGRLSVQPVSEEAWTVIEMMAEKGGWDEINFVKGKPKTTKGNSEPKKANKGRAVGRGRRKEDMDEDVGDAGPESSATNTSTGRKRKAVDNEQAEDDRRRSTRARK</sequence>
<feature type="domain" description="EVE" evidence="4">
    <location>
        <begin position="1"/>
        <end position="126"/>
    </location>
</feature>
<evidence type="ECO:0000256" key="3">
    <source>
        <dbReference type="SAM" id="MobiDB-lite"/>
    </source>
</evidence>
<dbReference type="InterPro" id="IPR015947">
    <property type="entry name" value="PUA-like_sf"/>
</dbReference>
<dbReference type="InterPro" id="IPR047197">
    <property type="entry name" value="THYN1-like_EVE"/>
</dbReference>
<dbReference type="InterPro" id="IPR002740">
    <property type="entry name" value="EVE_domain"/>
</dbReference>
<dbReference type="GO" id="GO:0005634">
    <property type="term" value="C:nucleus"/>
    <property type="evidence" value="ECO:0007669"/>
    <property type="project" value="UniProtKB-SubCell"/>
</dbReference>
<proteinExistence type="predicted"/>
<dbReference type="STRING" id="765440.A0A0C3AR05"/>
<gene>
    <name evidence="5" type="ORF">PILCRDRAFT_826365</name>
</gene>
<dbReference type="HOGENOM" id="CLU_041799_1_1_1"/>
<evidence type="ECO:0000256" key="2">
    <source>
        <dbReference type="ARBA" id="ARBA00023242"/>
    </source>
</evidence>
<dbReference type="AlphaFoldDB" id="A0A0C3AR05"/>
<dbReference type="InParanoid" id="A0A0C3AR05"/>
<evidence type="ECO:0000313" key="5">
    <source>
        <dbReference type="EMBL" id="KIM76368.1"/>
    </source>
</evidence>
<feature type="compositionally biased region" description="Basic residues" evidence="3">
    <location>
        <begin position="155"/>
        <end position="165"/>
    </location>
</feature>
<dbReference type="PANTHER" id="PTHR14087">
    <property type="entry name" value="THYMOCYTE NUCLEAR PROTEIN 1"/>
    <property type="match status" value="1"/>
</dbReference>
<evidence type="ECO:0000259" key="4">
    <source>
        <dbReference type="Pfam" id="PF01878"/>
    </source>
</evidence>
<protein>
    <recommendedName>
        <fullName evidence="4">EVE domain-containing protein</fullName>
    </recommendedName>
</protein>
<keyword evidence="6" id="KW-1185">Reference proteome</keyword>
<dbReference type="CDD" id="cd21133">
    <property type="entry name" value="EVE"/>
    <property type="match status" value="1"/>
</dbReference>
<dbReference type="Proteomes" id="UP000054166">
    <property type="component" value="Unassembled WGS sequence"/>
</dbReference>
<feature type="region of interest" description="Disordered" evidence="3">
    <location>
        <begin position="138"/>
        <end position="212"/>
    </location>
</feature>
<dbReference type="Gene3D" id="3.10.590.10">
    <property type="entry name" value="ph1033 like domains"/>
    <property type="match status" value="1"/>
</dbReference>
<dbReference type="Pfam" id="PF01878">
    <property type="entry name" value="EVE"/>
    <property type="match status" value="1"/>
</dbReference>
<organism evidence="5 6">
    <name type="scientific">Piloderma croceum (strain F 1598)</name>
    <dbReference type="NCBI Taxonomy" id="765440"/>
    <lineage>
        <taxon>Eukaryota</taxon>
        <taxon>Fungi</taxon>
        <taxon>Dikarya</taxon>
        <taxon>Basidiomycota</taxon>
        <taxon>Agaricomycotina</taxon>
        <taxon>Agaricomycetes</taxon>
        <taxon>Agaricomycetidae</taxon>
        <taxon>Atheliales</taxon>
        <taxon>Atheliaceae</taxon>
        <taxon>Piloderma</taxon>
    </lineage>
</organism>
<reference evidence="6" key="2">
    <citation type="submission" date="2015-01" db="EMBL/GenBank/DDBJ databases">
        <title>Evolutionary Origins and Diversification of the Mycorrhizal Mutualists.</title>
        <authorList>
            <consortium name="DOE Joint Genome Institute"/>
            <consortium name="Mycorrhizal Genomics Consortium"/>
            <person name="Kohler A."/>
            <person name="Kuo A."/>
            <person name="Nagy L.G."/>
            <person name="Floudas D."/>
            <person name="Copeland A."/>
            <person name="Barry K.W."/>
            <person name="Cichocki N."/>
            <person name="Veneault-Fourrey C."/>
            <person name="LaButti K."/>
            <person name="Lindquist E.A."/>
            <person name="Lipzen A."/>
            <person name="Lundell T."/>
            <person name="Morin E."/>
            <person name="Murat C."/>
            <person name="Riley R."/>
            <person name="Ohm R."/>
            <person name="Sun H."/>
            <person name="Tunlid A."/>
            <person name="Henrissat B."/>
            <person name="Grigoriev I.V."/>
            <person name="Hibbett D.S."/>
            <person name="Martin F."/>
        </authorList>
    </citation>
    <scope>NUCLEOTIDE SEQUENCE [LARGE SCALE GENOMIC DNA]</scope>
    <source>
        <strain evidence="6">F 1598</strain>
    </source>
</reference>
<dbReference type="EMBL" id="KN833035">
    <property type="protein sequence ID" value="KIM76368.1"/>
    <property type="molecule type" value="Genomic_DNA"/>
</dbReference>
<dbReference type="SUPFAM" id="SSF88697">
    <property type="entry name" value="PUA domain-like"/>
    <property type="match status" value="1"/>
</dbReference>
<accession>A0A0C3AR05</accession>
<evidence type="ECO:0000313" key="6">
    <source>
        <dbReference type="Proteomes" id="UP000054166"/>
    </source>
</evidence>
<dbReference type="OrthoDB" id="41445at2759"/>
<dbReference type="PANTHER" id="PTHR14087:SF7">
    <property type="entry name" value="THYMOCYTE NUCLEAR PROTEIN 1"/>
    <property type="match status" value="1"/>
</dbReference>
<comment type="subcellular location">
    <subcellularLocation>
        <location evidence="1">Nucleus</location>
    </subcellularLocation>
</comment>
<dbReference type="InterPro" id="IPR052181">
    <property type="entry name" value="5hmC_binding"/>
</dbReference>
<name>A0A0C3AR05_PILCF</name>
<keyword evidence="2" id="KW-0539">Nucleus</keyword>